<name>A0A8J2QZS0_9NEOP</name>
<evidence type="ECO:0000313" key="2">
    <source>
        <dbReference type="EMBL" id="CAG9574857.1"/>
    </source>
</evidence>
<comment type="caution">
    <text evidence="2">The sequence shown here is derived from an EMBL/GenBank/DDBJ whole genome shotgun (WGS) entry which is preliminary data.</text>
</comment>
<dbReference type="AlphaFoldDB" id="A0A8J2QZS0"/>
<evidence type="ECO:0000256" key="1">
    <source>
        <dbReference type="SAM" id="MobiDB-lite"/>
    </source>
</evidence>
<keyword evidence="3" id="KW-1185">Reference proteome</keyword>
<dbReference type="EMBL" id="CAKASE010000073">
    <property type="protein sequence ID" value="CAG9574857.1"/>
    <property type="molecule type" value="Genomic_DNA"/>
</dbReference>
<reference evidence="2" key="1">
    <citation type="submission" date="2021-09" db="EMBL/GenBank/DDBJ databases">
        <authorList>
            <person name="Martin H S."/>
        </authorList>
    </citation>
    <scope>NUCLEOTIDE SEQUENCE</scope>
</reference>
<sequence length="93" mass="10865">MTQTRMAVILSPRYDRDRMRNRRDVASGRGGGATTLYPDLTRVPRSPQRRGEGDRPPRAYTSVCTRRRKRSLQRSEEFSAWQNKQKRNGKSLK</sequence>
<dbReference type="Proteomes" id="UP000789524">
    <property type="component" value="Unassembled WGS sequence"/>
</dbReference>
<feature type="compositionally biased region" description="Basic residues" evidence="1">
    <location>
        <begin position="84"/>
        <end position="93"/>
    </location>
</feature>
<organism evidence="2 3">
    <name type="scientific">Danaus chrysippus</name>
    <name type="common">African queen</name>
    <dbReference type="NCBI Taxonomy" id="151541"/>
    <lineage>
        <taxon>Eukaryota</taxon>
        <taxon>Metazoa</taxon>
        <taxon>Ecdysozoa</taxon>
        <taxon>Arthropoda</taxon>
        <taxon>Hexapoda</taxon>
        <taxon>Insecta</taxon>
        <taxon>Pterygota</taxon>
        <taxon>Neoptera</taxon>
        <taxon>Endopterygota</taxon>
        <taxon>Lepidoptera</taxon>
        <taxon>Glossata</taxon>
        <taxon>Ditrysia</taxon>
        <taxon>Papilionoidea</taxon>
        <taxon>Nymphalidae</taxon>
        <taxon>Danainae</taxon>
        <taxon>Danaini</taxon>
        <taxon>Danaina</taxon>
        <taxon>Danaus</taxon>
        <taxon>Anosia</taxon>
    </lineage>
</organism>
<feature type="compositionally biased region" description="Basic and acidic residues" evidence="1">
    <location>
        <begin position="13"/>
        <end position="26"/>
    </location>
</feature>
<evidence type="ECO:0000313" key="3">
    <source>
        <dbReference type="Proteomes" id="UP000789524"/>
    </source>
</evidence>
<proteinExistence type="predicted"/>
<feature type="region of interest" description="Disordered" evidence="1">
    <location>
        <begin position="1"/>
        <end position="93"/>
    </location>
</feature>
<accession>A0A8J2QZS0</accession>
<gene>
    <name evidence="2" type="ORF">DCHRY22_LOCUS11058</name>
</gene>
<protein>
    <submittedName>
        <fullName evidence="2">(African queen) hypothetical protein</fullName>
    </submittedName>
</protein>